<keyword evidence="3" id="KW-1185">Reference proteome</keyword>
<evidence type="ECO:0000313" key="3">
    <source>
        <dbReference type="Proteomes" id="UP000300142"/>
    </source>
</evidence>
<name>A0A480A5U0_9CYAN</name>
<proteinExistence type="predicted"/>
<organism evidence="2 3">
    <name type="scientific">Sphaerospermopsis reniformis</name>
    <dbReference type="NCBI Taxonomy" id="531300"/>
    <lineage>
        <taxon>Bacteria</taxon>
        <taxon>Bacillati</taxon>
        <taxon>Cyanobacteriota</taxon>
        <taxon>Cyanophyceae</taxon>
        <taxon>Nostocales</taxon>
        <taxon>Aphanizomenonaceae</taxon>
        <taxon>Sphaerospermopsis</taxon>
    </lineage>
</organism>
<keyword evidence="1" id="KW-0472">Membrane</keyword>
<gene>
    <name evidence="2" type="ORF">SR1949_54230</name>
</gene>
<dbReference type="Proteomes" id="UP000300142">
    <property type="component" value="Unassembled WGS sequence"/>
</dbReference>
<keyword evidence="1" id="KW-1133">Transmembrane helix</keyword>
<dbReference type="AlphaFoldDB" id="A0A480A5U0"/>
<comment type="caution">
    <text evidence="2">The sequence shown here is derived from an EMBL/GenBank/DDBJ whole genome shotgun (WGS) entry which is preliminary data.</text>
</comment>
<feature type="transmembrane region" description="Helical" evidence="1">
    <location>
        <begin position="20"/>
        <end position="44"/>
    </location>
</feature>
<keyword evidence="1" id="KW-0812">Transmembrane</keyword>
<dbReference type="EMBL" id="BJCE01000526">
    <property type="protein sequence ID" value="GCL40287.1"/>
    <property type="molecule type" value="Genomic_DNA"/>
</dbReference>
<accession>A0A480A5U0</accession>
<evidence type="ECO:0000313" key="2">
    <source>
        <dbReference type="EMBL" id="GCL40287.1"/>
    </source>
</evidence>
<sequence>MVVILPFNDVVPPAFVSKLAAVTVLNVVVAALLAIIFANVTLFANVKFPAPALAVKSNPVPVRVLLNIIPLPVKVLLLNKVTGLL</sequence>
<evidence type="ECO:0000256" key="1">
    <source>
        <dbReference type="SAM" id="Phobius"/>
    </source>
</evidence>
<protein>
    <submittedName>
        <fullName evidence="2">Uncharacterized protein</fullName>
    </submittedName>
</protein>
<reference evidence="3" key="1">
    <citation type="submission" date="2019-02" db="EMBL/GenBank/DDBJ databases">
        <title>Draft genome sequence of Sphaerospermopsis reniformis NIES-1949.</title>
        <authorList>
            <person name="Yamaguchi H."/>
            <person name="Suzuki S."/>
            <person name="Kawachi M."/>
        </authorList>
    </citation>
    <scope>NUCLEOTIDE SEQUENCE [LARGE SCALE GENOMIC DNA]</scope>
    <source>
        <strain evidence="3">NIES-1949</strain>
    </source>
</reference>